<feature type="compositionally biased region" description="Polar residues" evidence="1">
    <location>
        <begin position="173"/>
        <end position="194"/>
    </location>
</feature>
<reference evidence="2" key="1">
    <citation type="journal article" date="2020" name="Stud. Mycol.">
        <title>101 Dothideomycetes genomes: a test case for predicting lifestyles and emergence of pathogens.</title>
        <authorList>
            <person name="Haridas S."/>
            <person name="Albert R."/>
            <person name="Binder M."/>
            <person name="Bloem J."/>
            <person name="Labutti K."/>
            <person name="Salamov A."/>
            <person name="Andreopoulos B."/>
            <person name="Baker S."/>
            <person name="Barry K."/>
            <person name="Bills G."/>
            <person name="Bluhm B."/>
            <person name="Cannon C."/>
            <person name="Castanera R."/>
            <person name="Culley D."/>
            <person name="Daum C."/>
            <person name="Ezra D."/>
            <person name="Gonzalez J."/>
            <person name="Henrissat B."/>
            <person name="Kuo A."/>
            <person name="Liang C."/>
            <person name="Lipzen A."/>
            <person name="Lutzoni F."/>
            <person name="Magnuson J."/>
            <person name="Mondo S."/>
            <person name="Nolan M."/>
            <person name="Ohm R."/>
            <person name="Pangilinan J."/>
            <person name="Park H.-J."/>
            <person name="Ramirez L."/>
            <person name="Alfaro M."/>
            <person name="Sun H."/>
            <person name="Tritt A."/>
            <person name="Yoshinaga Y."/>
            <person name="Zwiers L.-H."/>
            <person name="Turgeon B."/>
            <person name="Goodwin S."/>
            <person name="Spatafora J."/>
            <person name="Crous P."/>
            <person name="Grigoriev I."/>
        </authorList>
    </citation>
    <scope>NUCLEOTIDE SEQUENCE</scope>
    <source>
        <strain evidence="2">CBS 125425</strain>
    </source>
</reference>
<feature type="compositionally biased region" description="Basic and acidic residues" evidence="1">
    <location>
        <begin position="681"/>
        <end position="707"/>
    </location>
</feature>
<feature type="compositionally biased region" description="Basic and acidic residues" evidence="1">
    <location>
        <begin position="418"/>
        <end position="438"/>
    </location>
</feature>
<feature type="compositionally biased region" description="Basic and acidic residues" evidence="1">
    <location>
        <begin position="514"/>
        <end position="523"/>
    </location>
</feature>
<dbReference type="PANTHER" id="PTHR39606">
    <property type="entry name" value="SURFACE PROTEIN, PUTATIVE-RELATED"/>
    <property type="match status" value="1"/>
</dbReference>
<comment type="caution">
    <text evidence="2">The sequence shown here is derived from an EMBL/GenBank/DDBJ whole genome shotgun (WGS) entry which is preliminary data.</text>
</comment>
<feature type="compositionally biased region" description="Low complexity" evidence="1">
    <location>
        <begin position="1034"/>
        <end position="1046"/>
    </location>
</feature>
<feature type="compositionally biased region" description="Polar residues" evidence="1">
    <location>
        <begin position="32"/>
        <end position="42"/>
    </location>
</feature>
<feature type="compositionally biased region" description="Low complexity" evidence="1">
    <location>
        <begin position="579"/>
        <end position="596"/>
    </location>
</feature>
<feature type="compositionally biased region" description="Polar residues" evidence="1">
    <location>
        <begin position="212"/>
        <end position="229"/>
    </location>
</feature>
<feature type="compositionally biased region" description="Low complexity" evidence="1">
    <location>
        <begin position="1115"/>
        <end position="1127"/>
    </location>
</feature>
<feature type="compositionally biased region" description="Low complexity" evidence="1">
    <location>
        <begin position="284"/>
        <end position="300"/>
    </location>
</feature>
<organism evidence="2 3">
    <name type="scientific">Polyplosphaeria fusca</name>
    <dbReference type="NCBI Taxonomy" id="682080"/>
    <lineage>
        <taxon>Eukaryota</taxon>
        <taxon>Fungi</taxon>
        <taxon>Dikarya</taxon>
        <taxon>Ascomycota</taxon>
        <taxon>Pezizomycotina</taxon>
        <taxon>Dothideomycetes</taxon>
        <taxon>Pleosporomycetidae</taxon>
        <taxon>Pleosporales</taxon>
        <taxon>Tetraplosphaeriaceae</taxon>
        <taxon>Polyplosphaeria</taxon>
    </lineage>
</organism>
<feature type="compositionally biased region" description="Basic and acidic residues" evidence="1">
    <location>
        <begin position="332"/>
        <end position="344"/>
    </location>
</feature>
<feature type="compositionally biased region" description="Basic residues" evidence="1">
    <location>
        <begin position="1"/>
        <end position="14"/>
    </location>
</feature>
<evidence type="ECO:0000256" key="1">
    <source>
        <dbReference type="SAM" id="MobiDB-lite"/>
    </source>
</evidence>
<name>A0A9P4UVY8_9PLEO</name>
<dbReference type="AlphaFoldDB" id="A0A9P4UVY8"/>
<evidence type="ECO:0000313" key="3">
    <source>
        <dbReference type="Proteomes" id="UP000799444"/>
    </source>
</evidence>
<feature type="region of interest" description="Disordered" evidence="1">
    <location>
        <begin position="723"/>
        <end position="846"/>
    </location>
</feature>
<feature type="compositionally biased region" description="Polar residues" evidence="1">
    <location>
        <begin position="148"/>
        <end position="163"/>
    </location>
</feature>
<feature type="compositionally biased region" description="Low complexity" evidence="1">
    <location>
        <begin position="319"/>
        <end position="329"/>
    </location>
</feature>
<dbReference type="OrthoDB" id="2590867at2759"/>
<sequence length="1142" mass="122527">MEKLKHAISHRHRKSVDAAQGEADASPADQGRGTTNTGTLSGEASHLADANRPLEQKDNSPSSDYVHPIYDEFTGQAQSSVQPTEAGSSANPSQASALRPDSARPQTSNIEGLSTASIKSGVLGFPQEDNNSHAALGQDPTGRGLDDSPSNLGQGTIAGTSIGLTDKERNDQDGAQSRTQPSEPTTAQPRTQTYALPAQAPVEERPHPSTQPPRTSSPEEAVVKTSTDRSFPLAGAMTSRKQEPPPSSFDALPSSHDAPAAAERAPGTEDKEVERVTDGREGLAGAAAAAAATASTASTGHRQRDPQDVQKERRGHGDALAAALAASSLPRSGEKKETEHEHGGLGHTYDGPRYANDHAPASTGPTFTSGPHVTDTANRTDPHLHIPGEFPDPTPIEEPPEPAYNQSPATTIEPANRQTERVSEERTEKPTSEHHYGRDAAVAGGLGAAGLTAYEAGKHHQREPADVEGGSMPVESSPYSAKKLDPRVSGGPVGFEEQRYDPGTGPAQNPVDLPKQHDARDPTIEPGTIGGASLVGSWAEQSHPKDQENTKPLIAKTENVHAASQEDPEQKEKHHGRDAALVGTGAATAGGVYYATRRSDEQDSGPASATMGPHKSNTANILDSRVQPDPALLKNRETGPTPEDPASRTVGPHKSNIANIADLRVQPEPAKQKQHTTIGPHESDTLNRLDPKVEAHGQPEQQHHYGRDAALVGATGAVTGATYEAAQKYDEHRSTQPAASMEEQRYDPNAPGAHDPNQPPQRQHHYGRDAAIAGGLGTAGTEAYMVSQRDEGYKQPTVRQHQPLAPPQPPMSQGAEQPTAIHQRYDSTQEPREQDHTKRNAAAAAGVTGVAGAGAYEYSKHDAEKVEKERLAQQKAHERELKEQDKAFKEQQKEHEKMQAKEQKEHSKFMAAEEKKHHKEVEKEQAKHQKDVEKEEARQQEELDKEDQGEKKKHHLFGFLHRDKKNKEKGEGSESGSPRHSKEYAVAGAGAGVGAEATRDSGSDGTPRSSFEHKGRNRLHKDPPKGHPAREAMEQAQEQQQQQQQQHMGIDGPIGRAGEISGDHQTRAGVYGAHTVDDQQHGVTEPHTGLPMNVEKYGDGHGGVDGSETVHGYHQAPGAEEQGGQQQRATDWEAIRKANTPY</sequence>
<feature type="compositionally biased region" description="Basic and acidic residues" evidence="1">
    <location>
        <begin position="266"/>
        <end position="281"/>
    </location>
</feature>
<protein>
    <submittedName>
        <fullName evidence="2">Uncharacterized protein</fullName>
    </submittedName>
</protein>
<feature type="compositionally biased region" description="Basic and acidic residues" evidence="1">
    <location>
        <begin position="823"/>
        <end position="838"/>
    </location>
</feature>
<feature type="compositionally biased region" description="Basic and acidic residues" evidence="1">
    <location>
        <begin position="858"/>
        <end position="950"/>
    </location>
</feature>
<dbReference type="EMBL" id="ML996342">
    <property type="protein sequence ID" value="KAF2727288.1"/>
    <property type="molecule type" value="Genomic_DNA"/>
</dbReference>
<feature type="compositionally biased region" description="Basic and acidic residues" evidence="1">
    <location>
        <begin position="302"/>
        <end position="317"/>
    </location>
</feature>
<feature type="region of interest" description="Disordered" evidence="1">
    <location>
        <begin position="858"/>
        <end position="1142"/>
    </location>
</feature>
<dbReference type="Proteomes" id="UP000799444">
    <property type="component" value="Unassembled WGS sequence"/>
</dbReference>
<feature type="compositionally biased region" description="Basic and acidic residues" evidence="1">
    <location>
        <begin position="568"/>
        <end position="578"/>
    </location>
</feature>
<evidence type="ECO:0000313" key="2">
    <source>
        <dbReference type="EMBL" id="KAF2727288.1"/>
    </source>
</evidence>
<feature type="compositionally biased region" description="Polar residues" evidence="1">
    <location>
        <begin position="75"/>
        <end position="96"/>
    </location>
</feature>
<accession>A0A9P4UVY8</accession>
<feature type="region of interest" description="Disordered" evidence="1">
    <location>
        <begin position="1"/>
        <end position="439"/>
    </location>
</feature>
<dbReference type="PANTHER" id="PTHR39606:SF1">
    <property type="entry name" value="CELL SURFACE PROTEIN"/>
    <property type="match status" value="1"/>
</dbReference>
<feature type="compositionally biased region" description="Polar residues" evidence="1">
    <location>
        <begin position="363"/>
        <end position="377"/>
    </location>
</feature>
<keyword evidence="3" id="KW-1185">Reference proteome</keyword>
<feature type="region of interest" description="Disordered" evidence="1">
    <location>
        <begin position="457"/>
        <end position="707"/>
    </location>
</feature>
<feature type="compositionally biased region" description="Basic and acidic residues" evidence="1">
    <location>
        <begin position="1010"/>
        <end position="1033"/>
    </location>
</feature>
<proteinExistence type="predicted"/>
<gene>
    <name evidence="2" type="ORF">EJ04DRAFT_570526</name>
</gene>
<feature type="compositionally biased region" description="Polar residues" evidence="1">
    <location>
        <begin position="104"/>
        <end position="118"/>
    </location>
</feature>